<evidence type="ECO:0000313" key="1">
    <source>
        <dbReference type="EMBL" id="JAP89085.1"/>
    </source>
</evidence>
<proteinExistence type="predicted"/>
<accession>A0A146JZF3</accession>
<sequence>FLFLDEFDNTILINNQLPFTISSYEKLHVNMNKCFKEMNKMLKANFSFKFKSPFILPQMYLYPIFITNEQMVKFQPHFQVIPLSSAKQLLSDEQLSKIFDLFLQKQKFQKILLTRAQVNKLSSSMTLLCKFDEKCVLEAILFNNPQFKPDFCYFQQQNTRYVGVTFSDSAVFKQFKLFKNESITKFNLQNEVFQLLQQTNSKQISKNELQNLKLQQILVTGSGFQGKDQKVHEKMVKAGGKAFQLLIFEDHASLIKTWKLAGAAVMFQGNSNKLIKFNDFCEEYDKLEWLTFNKADYEEAERAFCEIKKKVDEKYKKYCEKLRKVDLKKQIEEIVEEHFQIQIEDEDIEKIVGNIIEELK</sequence>
<dbReference type="EMBL" id="GDID01007521">
    <property type="protein sequence ID" value="JAP89085.1"/>
    <property type="molecule type" value="Transcribed_RNA"/>
</dbReference>
<dbReference type="AlphaFoldDB" id="A0A146JZF3"/>
<name>A0A146JZF3_9EUKA</name>
<organism evidence="1">
    <name type="scientific">Trepomonas sp. PC1</name>
    <dbReference type="NCBI Taxonomy" id="1076344"/>
    <lineage>
        <taxon>Eukaryota</taxon>
        <taxon>Metamonada</taxon>
        <taxon>Diplomonadida</taxon>
        <taxon>Hexamitidae</taxon>
        <taxon>Hexamitinae</taxon>
        <taxon>Trepomonas</taxon>
    </lineage>
</organism>
<gene>
    <name evidence="1" type="ORF">TPC1_31420</name>
</gene>
<reference evidence="1" key="1">
    <citation type="submission" date="2015-07" db="EMBL/GenBank/DDBJ databases">
        <title>Adaptation to a free-living lifestyle via gene acquisitions in the diplomonad Trepomonas sp. PC1.</title>
        <authorList>
            <person name="Xu F."/>
            <person name="Jerlstrom-Hultqvist J."/>
            <person name="Kolisko M."/>
            <person name="Simpson A.G.B."/>
            <person name="Roger A.J."/>
            <person name="Svard S.G."/>
            <person name="Andersson J.O."/>
        </authorList>
    </citation>
    <scope>NUCLEOTIDE SEQUENCE</scope>
    <source>
        <strain evidence="1">PC1</strain>
    </source>
</reference>
<feature type="non-terminal residue" evidence="1">
    <location>
        <position position="1"/>
    </location>
</feature>
<protein>
    <submittedName>
        <fullName evidence="1">Uncharacterized protein</fullName>
    </submittedName>
</protein>